<proteinExistence type="predicted"/>
<dbReference type="GO" id="GO:0016020">
    <property type="term" value="C:membrane"/>
    <property type="evidence" value="ECO:0007669"/>
    <property type="project" value="UniProtKB-SubCell"/>
</dbReference>
<evidence type="ECO:0000256" key="6">
    <source>
        <dbReference type="SAM" id="MobiDB-lite"/>
    </source>
</evidence>
<dbReference type="AlphaFoldDB" id="A0AAV1IM73"/>
<evidence type="ECO:0000256" key="4">
    <source>
        <dbReference type="ARBA" id="ARBA00022989"/>
    </source>
</evidence>
<evidence type="ECO:0000256" key="3">
    <source>
        <dbReference type="ARBA" id="ARBA00022970"/>
    </source>
</evidence>
<feature type="compositionally biased region" description="Polar residues" evidence="6">
    <location>
        <begin position="10"/>
        <end position="26"/>
    </location>
</feature>
<dbReference type="GO" id="GO:0015179">
    <property type="term" value="F:L-amino acid transmembrane transporter activity"/>
    <property type="evidence" value="ECO:0007669"/>
    <property type="project" value="TreeGrafter"/>
</dbReference>
<feature type="transmembrane region" description="Helical" evidence="7">
    <location>
        <begin position="190"/>
        <end position="210"/>
    </location>
</feature>
<dbReference type="PANTHER" id="PTHR22950">
    <property type="entry name" value="AMINO ACID TRANSPORTER"/>
    <property type="match status" value="1"/>
</dbReference>
<feature type="transmembrane region" description="Helical" evidence="7">
    <location>
        <begin position="124"/>
        <end position="146"/>
    </location>
</feature>
<feature type="transmembrane region" description="Helical" evidence="7">
    <location>
        <begin position="166"/>
        <end position="183"/>
    </location>
</feature>
<feature type="transmembrane region" description="Helical" evidence="7">
    <location>
        <begin position="408"/>
        <end position="430"/>
    </location>
</feature>
<evidence type="ECO:0000256" key="2">
    <source>
        <dbReference type="ARBA" id="ARBA00022692"/>
    </source>
</evidence>
<evidence type="ECO:0000313" key="10">
    <source>
        <dbReference type="Proteomes" id="UP001314263"/>
    </source>
</evidence>
<dbReference type="Proteomes" id="UP001314263">
    <property type="component" value="Unassembled WGS sequence"/>
</dbReference>
<comment type="caution">
    <text evidence="9">The sequence shown here is derived from an EMBL/GenBank/DDBJ whole genome shotgun (WGS) entry which is preliminary data.</text>
</comment>
<feature type="domain" description="Amino acid transporter transmembrane" evidence="8">
    <location>
        <begin position="294"/>
        <end position="432"/>
    </location>
</feature>
<organism evidence="9 10">
    <name type="scientific">Coccomyxa viridis</name>
    <dbReference type="NCBI Taxonomy" id="1274662"/>
    <lineage>
        <taxon>Eukaryota</taxon>
        <taxon>Viridiplantae</taxon>
        <taxon>Chlorophyta</taxon>
        <taxon>core chlorophytes</taxon>
        <taxon>Trebouxiophyceae</taxon>
        <taxon>Trebouxiophyceae incertae sedis</taxon>
        <taxon>Coccomyxaceae</taxon>
        <taxon>Coccomyxa</taxon>
    </lineage>
</organism>
<accession>A0AAV1IM73</accession>
<keyword evidence="2 7" id="KW-0812">Transmembrane</keyword>
<keyword evidence="10" id="KW-1185">Reference proteome</keyword>
<reference evidence="9 10" key="1">
    <citation type="submission" date="2023-10" db="EMBL/GenBank/DDBJ databases">
        <authorList>
            <person name="Maclean D."/>
            <person name="Macfadyen A."/>
        </authorList>
    </citation>
    <scope>NUCLEOTIDE SEQUENCE [LARGE SCALE GENOMIC DNA]</scope>
</reference>
<gene>
    <name evidence="9" type="ORF">CVIRNUC_010285</name>
</gene>
<feature type="transmembrane region" description="Helical" evidence="7">
    <location>
        <begin position="76"/>
        <end position="98"/>
    </location>
</feature>
<evidence type="ECO:0000256" key="1">
    <source>
        <dbReference type="ARBA" id="ARBA00004141"/>
    </source>
</evidence>
<comment type="subcellular location">
    <subcellularLocation>
        <location evidence="1">Membrane</location>
        <topology evidence="1">Multi-pass membrane protein</topology>
    </subcellularLocation>
</comment>
<feature type="transmembrane region" description="Helical" evidence="7">
    <location>
        <begin position="338"/>
        <end position="357"/>
    </location>
</feature>
<keyword evidence="3" id="KW-0813">Transport</keyword>
<dbReference type="InterPro" id="IPR013057">
    <property type="entry name" value="AA_transpt_TM"/>
</dbReference>
<keyword evidence="4 7" id="KW-1133">Transmembrane helix</keyword>
<keyword evidence="5 7" id="KW-0472">Membrane</keyword>
<sequence length="519" mass="55973">MAGQLHDVMSTDNVDNDTTGPATVSISAKKGQPANLLIQISEDEDGSSSMSSVFTLCNSAIGAGVLSLPYAFRKSGLVGCFLLCIILGACEAFTMYVLSKFAERYQAPTYSGLIRKALGRKLSASLSVILILYLWGSCIAYLVIIGDSFSPLLALATGADSIFADRRLVITLVTFVIILPLCFPRELGALAWVSMAAVIGFIYTAVVVVIRGSQIAAERGDFSDVKLFNWSFDALFAIPIVVFGFNCHANVVTIFTELDRSPAMLISALPRRPTDYAALPANFGPRPRTVKMIGMLGVIMSAIMVIMIGYLMVGISGYLAFPTAVEGNVLNSFTRGDVIMQIARGVIGLVVTGHYPLNHHPGRLAIEHLEQYCFGWKEISQWFSYLQSILFVASTTAVAVVVTDLGQVLHMVGGTAASYMIFFLPGMLLLNAAIVKRTASMADFESAQYDGLGGSSEDGSYEAPVEDLDLGTPIIASRHEKGIKRVGIIYSPRKSWWAGMILMVLSVLIFVITIVTAIF</sequence>
<feature type="transmembrane region" description="Helical" evidence="7">
    <location>
        <begin position="382"/>
        <end position="402"/>
    </location>
</feature>
<feature type="transmembrane region" description="Helical" evidence="7">
    <location>
        <begin position="495"/>
        <end position="518"/>
    </location>
</feature>
<evidence type="ECO:0000256" key="5">
    <source>
        <dbReference type="ARBA" id="ARBA00023136"/>
    </source>
</evidence>
<dbReference type="EMBL" id="CAUYUE010000016">
    <property type="protein sequence ID" value="CAK0787069.1"/>
    <property type="molecule type" value="Genomic_DNA"/>
</dbReference>
<feature type="transmembrane region" description="Helical" evidence="7">
    <location>
        <begin position="230"/>
        <end position="255"/>
    </location>
</feature>
<evidence type="ECO:0000313" key="9">
    <source>
        <dbReference type="EMBL" id="CAK0787069.1"/>
    </source>
</evidence>
<protein>
    <recommendedName>
        <fullName evidence="8">Amino acid transporter transmembrane domain-containing protein</fullName>
    </recommendedName>
</protein>
<dbReference type="Pfam" id="PF01490">
    <property type="entry name" value="Aa_trans"/>
    <property type="match status" value="2"/>
</dbReference>
<feature type="transmembrane region" description="Helical" evidence="7">
    <location>
        <begin position="293"/>
        <end position="318"/>
    </location>
</feature>
<feature type="region of interest" description="Disordered" evidence="6">
    <location>
        <begin position="1"/>
        <end position="26"/>
    </location>
</feature>
<dbReference type="PANTHER" id="PTHR22950:SF652">
    <property type="entry name" value="TRANSMEMBRANE AMINO ACID TRANSPORTER FAMILY PROTEIN"/>
    <property type="match status" value="1"/>
</dbReference>
<name>A0AAV1IM73_9CHLO</name>
<evidence type="ECO:0000256" key="7">
    <source>
        <dbReference type="SAM" id="Phobius"/>
    </source>
</evidence>
<feature type="domain" description="Amino acid transporter transmembrane" evidence="8">
    <location>
        <begin position="46"/>
        <end position="263"/>
    </location>
</feature>
<evidence type="ECO:0000259" key="8">
    <source>
        <dbReference type="Pfam" id="PF01490"/>
    </source>
</evidence>
<keyword evidence="3" id="KW-0029">Amino-acid transport</keyword>